<sequence>MLIKLMLYVSTPQKILSVIFAIDRNFGLNVYNNPVTFSERKPDNESFADIVNVY</sequence>
<dbReference type="EMBL" id="VSSQ01040876">
    <property type="protein sequence ID" value="MPM94202.1"/>
    <property type="molecule type" value="Genomic_DNA"/>
</dbReference>
<comment type="caution">
    <text evidence="1">The sequence shown here is derived from an EMBL/GenBank/DDBJ whole genome shotgun (WGS) entry which is preliminary data.</text>
</comment>
<proteinExistence type="predicted"/>
<name>A0A645E0T7_9ZZZZ</name>
<evidence type="ECO:0000313" key="1">
    <source>
        <dbReference type="EMBL" id="MPM94202.1"/>
    </source>
</evidence>
<organism evidence="1">
    <name type="scientific">bioreactor metagenome</name>
    <dbReference type="NCBI Taxonomy" id="1076179"/>
    <lineage>
        <taxon>unclassified sequences</taxon>
        <taxon>metagenomes</taxon>
        <taxon>ecological metagenomes</taxon>
    </lineage>
</organism>
<protein>
    <submittedName>
        <fullName evidence="1">Uncharacterized protein</fullName>
    </submittedName>
</protein>
<gene>
    <name evidence="1" type="ORF">SDC9_141347</name>
</gene>
<reference evidence="1" key="1">
    <citation type="submission" date="2019-08" db="EMBL/GenBank/DDBJ databases">
        <authorList>
            <person name="Kucharzyk K."/>
            <person name="Murdoch R.W."/>
            <person name="Higgins S."/>
            <person name="Loffler F."/>
        </authorList>
    </citation>
    <scope>NUCLEOTIDE SEQUENCE</scope>
</reference>
<accession>A0A645E0T7</accession>
<dbReference type="AlphaFoldDB" id="A0A645E0T7"/>